<name>A0A7U2EQA5_PHANO</name>
<keyword evidence="2" id="KW-1185">Reference proteome</keyword>
<dbReference type="EMBL" id="CP069023">
    <property type="protein sequence ID" value="QRC90921.1"/>
    <property type="molecule type" value="Genomic_DNA"/>
</dbReference>
<protein>
    <submittedName>
        <fullName evidence="1">Uncharacterized protein</fullName>
    </submittedName>
</protein>
<organism evidence="1 2">
    <name type="scientific">Phaeosphaeria nodorum (strain SN15 / ATCC MYA-4574 / FGSC 10173)</name>
    <name type="common">Glume blotch fungus</name>
    <name type="synonym">Parastagonospora nodorum</name>
    <dbReference type="NCBI Taxonomy" id="321614"/>
    <lineage>
        <taxon>Eukaryota</taxon>
        <taxon>Fungi</taxon>
        <taxon>Dikarya</taxon>
        <taxon>Ascomycota</taxon>
        <taxon>Pezizomycotina</taxon>
        <taxon>Dothideomycetes</taxon>
        <taxon>Pleosporomycetidae</taxon>
        <taxon>Pleosporales</taxon>
        <taxon>Pleosporineae</taxon>
        <taxon>Phaeosphaeriaceae</taxon>
        <taxon>Parastagonospora</taxon>
    </lineage>
</organism>
<dbReference type="Proteomes" id="UP000663193">
    <property type="component" value="Chromosome 1"/>
</dbReference>
<sequence length="54" mass="6224">MTGAKAVVKMQRHCEVIYVKVLEVGRVSARETRLMILLDVISVKLLLFEETSYR</sequence>
<dbReference type="AlphaFoldDB" id="A0A7U2EQA5"/>
<reference evidence="2" key="1">
    <citation type="journal article" date="2021" name="BMC Genomics">
        <title>Chromosome-level genome assembly and manually-curated proteome of model necrotroph Parastagonospora nodorum Sn15 reveals a genome-wide trove of candidate effector homologs, and redundancy of virulence-related functions within an accessory chromosome.</title>
        <authorList>
            <person name="Bertazzoni S."/>
            <person name="Jones D.A.B."/>
            <person name="Phan H.T."/>
            <person name="Tan K.-C."/>
            <person name="Hane J.K."/>
        </authorList>
    </citation>
    <scope>NUCLEOTIDE SEQUENCE [LARGE SCALE GENOMIC DNA]</scope>
    <source>
        <strain evidence="2">SN15 / ATCC MYA-4574 / FGSC 10173)</strain>
    </source>
</reference>
<proteinExistence type="predicted"/>
<evidence type="ECO:0000313" key="2">
    <source>
        <dbReference type="Proteomes" id="UP000663193"/>
    </source>
</evidence>
<accession>A0A7U2EQA5</accession>
<gene>
    <name evidence="1" type="ORF">JI435_300250</name>
</gene>
<evidence type="ECO:0000313" key="1">
    <source>
        <dbReference type="EMBL" id="QRC90921.1"/>
    </source>
</evidence>
<dbReference type="VEuPathDB" id="FungiDB:JI435_300250"/>